<keyword evidence="4" id="KW-1185">Reference proteome</keyword>
<evidence type="ECO:0000313" key="4">
    <source>
        <dbReference type="Proteomes" id="UP000001072"/>
    </source>
</evidence>
<dbReference type="KEGG" id="mlr:MELLADRAFT_54119"/>
<dbReference type="GeneID" id="18928899"/>
<dbReference type="AlphaFoldDB" id="F4S936"/>
<evidence type="ECO:0000313" key="3">
    <source>
        <dbReference type="EMBL" id="EGF98854.1"/>
    </source>
</evidence>
<keyword evidence="2" id="KW-0812">Transmembrane</keyword>
<dbReference type="RefSeq" id="XP_007417864.1">
    <property type="nucleotide sequence ID" value="XM_007417802.1"/>
</dbReference>
<name>F4S936_MELLP</name>
<dbReference type="HOGENOM" id="CLU_2705328_0_0_1"/>
<dbReference type="EMBL" id="GL883168">
    <property type="protein sequence ID" value="EGF98854.1"/>
    <property type="molecule type" value="Genomic_DNA"/>
</dbReference>
<dbReference type="InParanoid" id="F4S936"/>
<dbReference type="VEuPathDB" id="FungiDB:MELLADRAFT_54119"/>
<proteinExistence type="predicted"/>
<keyword evidence="2" id="KW-1133">Transmembrane helix</keyword>
<sequence length="73" mass="8022">MKPSTGAYGGKPIRMGSATRRVYKPGSYDGDHMKRSPSGGRTYGDRATCVFEVVPVIVSLIITIYFNFFLGRS</sequence>
<feature type="transmembrane region" description="Helical" evidence="2">
    <location>
        <begin position="50"/>
        <end position="70"/>
    </location>
</feature>
<gene>
    <name evidence="3" type="ORF">MELLADRAFT_54119</name>
</gene>
<organism evidence="4">
    <name type="scientific">Melampsora larici-populina (strain 98AG31 / pathotype 3-4-7)</name>
    <name type="common">Poplar leaf rust fungus</name>
    <dbReference type="NCBI Taxonomy" id="747676"/>
    <lineage>
        <taxon>Eukaryota</taxon>
        <taxon>Fungi</taxon>
        <taxon>Dikarya</taxon>
        <taxon>Basidiomycota</taxon>
        <taxon>Pucciniomycotina</taxon>
        <taxon>Pucciniomycetes</taxon>
        <taxon>Pucciniales</taxon>
        <taxon>Melampsoraceae</taxon>
        <taxon>Melampsora</taxon>
    </lineage>
</organism>
<protein>
    <submittedName>
        <fullName evidence="3">Uncharacterized protein</fullName>
    </submittedName>
</protein>
<dbReference type="Proteomes" id="UP000001072">
    <property type="component" value="Unassembled WGS sequence"/>
</dbReference>
<accession>F4S936</accession>
<evidence type="ECO:0000256" key="2">
    <source>
        <dbReference type="SAM" id="Phobius"/>
    </source>
</evidence>
<feature type="region of interest" description="Disordered" evidence="1">
    <location>
        <begin position="1"/>
        <end position="43"/>
    </location>
</feature>
<keyword evidence="2" id="KW-0472">Membrane</keyword>
<reference evidence="4" key="1">
    <citation type="journal article" date="2011" name="Proc. Natl. Acad. Sci. U.S.A.">
        <title>Obligate biotrophy features unraveled by the genomic analysis of rust fungi.</title>
        <authorList>
            <person name="Duplessis S."/>
            <person name="Cuomo C.A."/>
            <person name="Lin Y.-C."/>
            <person name="Aerts A."/>
            <person name="Tisserant E."/>
            <person name="Veneault-Fourrey C."/>
            <person name="Joly D.L."/>
            <person name="Hacquard S."/>
            <person name="Amselem J."/>
            <person name="Cantarel B.L."/>
            <person name="Chiu R."/>
            <person name="Coutinho P.M."/>
            <person name="Feau N."/>
            <person name="Field M."/>
            <person name="Frey P."/>
            <person name="Gelhaye E."/>
            <person name="Goldberg J."/>
            <person name="Grabherr M.G."/>
            <person name="Kodira C.D."/>
            <person name="Kohler A."/>
            <person name="Kuees U."/>
            <person name="Lindquist E.A."/>
            <person name="Lucas S.M."/>
            <person name="Mago R."/>
            <person name="Mauceli E."/>
            <person name="Morin E."/>
            <person name="Murat C."/>
            <person name="Pangilinan J.L."/>
            <person name="Park R."/>
            <person name="Pearson M."/>
            <person name="Quesneville H."/>
            <person name="Rouhier N."/>
            <person name="Sakthikumar S."/>
            <person name="Salamov A.A."/>
            <person name="Schmutz J."/>
            <person name="Selles B."/>
            <person name="Shapiro H."/>
            <person name="Tanguay P."/>
            <person name="Tuskan G.A."/>
            <person name="Henrissat B."/>
            <person name="Van de Peer Y."/>
            <person name="Rouze P."/>
            <person name="Ellis J.G."/>
            <person name="Dodds P.N."/>
            <person name="Schein J.E."/>
            <person name="Zhong S."/>
            <person name="Hamelin R.C."/>
            <person name="Grigoriev I.V."/>
            <person name="Szabo L.J."/>
            <person name="Martin F."/>
        </authorList>
    </citation>
    <scope>NUCLEOTIDE SEQUENCE [LARGE SCALE GENOMIC DNA]</scope>
    <source>
        <strain evidence="4">98AG31 / pathotype 3-4-7</strain>
    </source>
</reference>
<evidence type="ECO:0000256" key="1">
    <source>
        <dbReference type="SAM" id="MobiDB-lite"/>
    </source>
</evidence>